<name>A0AAE0BXK1_9CHLO</name>
<dbReference type="EMBL" id="LGRX02032617">
    <property type="protein sequence ID" value="KAK3243844.1"/>
    <property type="molecule type" value="Genomic_DNA"/>
</dbReference>
<gene>
    <name evidence="2" type="ORF">CYMTET_46531</name>
</gene>
<dbReference type="Proteomes" id="UP001190700">
    <property type="component" value="Unassembled WGS sequence"/>
</dbReference>
<dbReference type="AlphaFoldDB" id="A0AAE0BXK1"/>
<feature type="region of interest" description="Disordered" evidence="1">
    <location>
        <begin position="1"/>
        <end position="59"/>
    </location>
</feature>
<proteinExistence type="predicted"/>
<evidence type="ECO:0000313" key="3">
    <source>
        <dbReference type="Proteomes" id="UP001190700"/>
    </source>
</evidence>
<protein>
    <submittedName>
        <fullName evidence="2">Uncharacterized protein</fullName>
    </submittedName>
</protein>
<organism evidence="2 3">
    <name type="scientific">Cymbomonas tetramitiformis</name>
    <dbReference type="NCBI Taxonomy" id="36881"/>
    <lineage>
        <taxon>Eukaryota</taxon>
        <taxon>Viridiplantae</taxon>
        <taxon>Chlorophyta</taxon>
        <taxon>Pyramimonadophyceae</taxon>
        <taxon>Pyramimonadales</taxon>
        <taxon>Pyramimonadaceae</taxon>
        <taxon>Cymbomonas</taxon>
    </lineage>
</organism>
<comment type="caution">
    <text evidence="2">The sequence shown here is derived from an EMBL/GenBank/DDBJ whole genome shotgun (WGS) entry which is preliminary data.</text>
</comment>
<evidence type="ECO:0000256" key="1">
    <source>
        <dbReference type="SAM" id="MobiDB-lite"/>
    </source>
</evidence>
<evidence type="ECO:0000313" key="2">
    <source>
        <dbReference type="EMBL" id="KAK3243844.1"/>
    </source>
</evidence>
<sequence length="328" mass="34745">MSLKRGEPPPVARHVSAQKPMSANVDDRHQAEPQWKDRYPEEHGESDEPNQAGATARECPRDEEACLHVPRPTSCGGLRARPMAGATAQWRARRAAAGPVPGGKGGSTAPLLLSSLISSCLGRALAARATLWPGSSSCDVCHDGSHPGPWCLRHEHSPALDRGALWDPGPAVDDWTVLGPLGEVDLQAPGMQPTERVVGDNLVDRLFESAMAITVNGVAGGALPYSGSSHGGTRSPLHLLQGLSVLPDDVTSPLDPGINLLDGGAKHPGWQIVHGFGTRSGSRPEDSQSASLRAIDQVELGYLYKVLYRAEVRHVLPNCAQEPANTTD</sequence>
<feature type="compositionally biased region" description="Basic and acidic residues" evidence="1">
    <location>
        <begin position="25"/>
        <end position="43"/>
    </location>
</feature>
<accession>A0AAE0BXK1</accession>
<reference evidence="2 3" key="1">
    <citation type="journal article" date="2015" name="Genome Biol. Evol.">
        <title>Comparative Genomics of a Bacterivorous Green Alga Reveals Evolutionary Causalities and Consequences of Phago-Mixotrophic Mode of Nutrition.</title>
        <authorList>
            <person name="Burns J.A."/>
            <person name="Paasch A."/>
            <person name="Narechania A."/>
            <person name="Kim E."/>
        </authorList>
    </citation>
    <scope>NUCLEOTIDE SEQUENCE [LARGE SCALE GENOMIC DNA]</scope>
    <source>
        <strain evidence="2 3">PLY_AMNH</strain>
    </source>
</reference>
<keyword evidence="3" id="KW-1185">Reference proteome</keyword>